<sequence length="183" mass="21157">MSENKTDSPGFLSNPFWEFSISVYNNPRIHEISLSLQDGDGANVNLLLYCCWLAYAVENLSQDEFTKACKTISEWQKNVTSNLRLARRAINDAGKENQEWVGQFMKQLLNIEIMSESYQQNCLYLAIKNKYSNACKTDIEKATHYMIWLYELMGCPVDEAKKKTFQEYAREVFSPLKGHANQL</sequence>
<accession>A0A378I916</accession>
<evidence type="ECO:0000313" key="4">
    <source>
        <dbReference type="Proteomes" id="UP000255066"/>
    </source>
</evidence>
<evidence type="ECO:0000313" key="3">
    <source>
        <dbReference type="Proteomes" id="UP000054735"/>
    </source>
</evidence>
<dbReference type="EMBL" id="LNXT01000040">
    <property type="protein sequence ID" value="KTC69366.1"/>
    <property type="molecule type" value="Genomic_DNA"/>
</dbReference>
<dbReference type="Pfam" id="PF09523">
    <property type="entry name" value="DUF2390"/>
    <property type="match status" value="1"/>
</dbReference>
<name>A0A378I916_9GAMM</name>
<protein>
    <submittedName>
        <fullName evidence="2">Uncharacterized conserved protein</fullName>
    </submittedName>
</protein>
<gene>
    <name evidence="1" type="ORF">Lbir_2105</name>
    <name evidence="2" type="ORF">NCTC12437_01403</name>
</gene>
<reference evidence="2 4" key="2">
    <citation type="submission" date="2018-06" db="EMBL/GenBank/DDBJ databases">
        <authorList>
            <consortium name="Pathogen Informatics"/>
            <person name="Doyle S."/>
        </authorList>
    </citation>
    <scope>NUCLEOTIDE SEQUENCE [LARGE SCALE GENOMIC DNA]</scope>
    <source>
        <strain evidence="2 4">NCTC12437</strain>
    </source>
</reference>
<dbReference type="AlphaFoldDB" id="A0A378I916"/>
<keyword evidence="3" id="KW-1185">Reference proteome</keyword>
<dbReference type="OrthoDB" id="5795846at2"/>
<dbReference type="InterPro" id="IPR012659">
    <property type="entry name" value="CHP02444"/>
</dbReference>
<dbReference type="Proteomes" id="UP000255066">
    <property type="component" value="Unassembled WGS sequence"/>
</dbReference>
<evidence type="ECO:0000313" key="1">
    <source>
        <dbReference type="EMBL" id="KTC69366.1"/>
    </source>
</evidence>
<organism evidence="2 4">
    <name type="scientific">Legionella birminghamensis</name>
    <dbReference type="NCBI Taxonomy" id="28083"/>
    <lineage>
        <taxon>Bacteria</taxon>
        <taxon>Pseudomonadati</taxon>
        <taxon>Pseudomonadota</taxon>
        <taxon>Gammaproteobacteria</taxon>
        <taxon>Legionellales</taxon>
        <taxon>Legionellaceae</taxon>
        <taxon>Legionella</taxon>
    </lineage>
</organism>
<dbReference type="Proteomes" id="UP000054735">
    <property type="component" value="Unassembled WGS sequence"/>
</dbReference>
<dbReference type="NCBIfam" id="TIGR02444">
    <property type="entry name" value="TIGR02444 family protein"/>
    <property type="match status" value="1"/>
</dbReference>
<dbReference type="STRING" id="28083.Lbir_2105"/>
<dbReference type="RefSeq" id="WP_058524115.1">
    <property type="nucleotide sequence ID" value="NZ_CAAAHV010000018.1"/>
</dbReference>
<evidence type="ECO:0000313" key="2">
    <source>
        <dbReference type="EMBL" id="STX31629.1"/>
    </source>
</evidence>
<reference evidence="1 3" key="1">
    <citation type="submission" date="2015-11" db="EMBL/GenBank/DDBJ databases">
        <title>Genomic analysis of 38 Legionella species identifies large and diverse effector repertoires.</title>
        <authorList>
            <person name="Burstein D."/>
            <person name="Amaro F."/>
            <person name="Zusman T."/>
            <person name="Lifshitz Z."/>
            <person name="Cohen O."/>
            <person name="Gilbert J.A."/>
            <person name="Pupko T."/>
            <person name="Shuman H.A."/>
            <person name="Segal G."/>
        </authorList>
    </citation>
    <scope>NUCLEOTIDE SEQUENCE [LARGE SCALE GENOMIC DNA]</scope>
    <source>
        <strain evidence="1 3">CDC#1407-AL-14</strain>
    </source>
</reference>
<dbReference type="EMBL" id="UGNW01000001">
    <property type="protein sequence ID" value="STX31629.1"/>
    <property type="molecule type" value="Genomic_DNA"/>
</dbReference>
<proteinExistence type="predicted"/>